<dbReference type="EMBL" id="JNBR01002522">
    <property type="protein sequence ID" value="OQR82268.1"/>
    <property type="molecule type" value="Genomic_DNA"/>
</dbReference>
<accession>A0A1V9Y9D5</accession>
<comment type="caution">
    <text evidence="3">The sequence shown here is derived from an EMBL/GenBank/DDBJ whole genome shotgun (WGS) entry which is preliminary data.</text>
</comment>
<organism evidence="3 4">
    <name type="scientific">Achlya hypogyna</name>
    <name type="common">Oomycete</name>
    <name type="synonym">Protoachlya hypogyna</name>
    <dbReference type="NCBI Taxonomy" id="1202772"/>
    <lineage>
        <taxon>Eukaryota</taxon>
        <taxon>Sar</taxon>
        <taxon>Stramenopiles</taxon>
        <taxon>Oomycota</taxon>
        <taxon>Saprolegniomycetes</taxon>
        <taxon>Saprolegniales</taxon>
        <taxon>Achlyaceae</taxon>
        <taxon>Achlya</taxon>
    </lineage>
</organism>
<dbReference type="Pfam" id="PF04991">
    <property type="entry name" value="LicD"/>
    <property type="match status" value="1"/>
</dbReference>
<evidence type="ECO:0000313" key="3">
    <source>
        <dbReference type="EMBL" id="OQR82268.1"/>
    </source>
</evidence>
<dbReference type="PANTHER" id="PTHR43404">
    <property type="entry name" value="LIPOPOLYSACCHARIDE CHOLINEPHOSPHOTRANSFERASE LICD"/>
    <property type="match status" value="1"/>
</dbReference>
<dbReference type="STRING" id="1202772.A0A1V9Y9D5"/>
<feature type="chain" id="PRO_5012528943" description="LicD/FKTN/FKRP nucleotidyltransferase domain-containing protein" evidence="1">
    <location>
        <begin position="23"/>
        <end position="300"/>
    </location>
</feature>
<feature type="signal peptide" evidence="1">
    <location>
        <begin position="1"/>
        <end position="22"/>
    </location>
</feature>
<dbReference type="GO" id="GO:0009100">
    <property type="term" value="P:glycoprotein metabolic process"/>
    <property type="evidence" value="ECO:0007669"/>
    <property type="project" value="UniProtKB-ARBA"/>
</dbReference>
<dbReference type="Proteomes" id="UP000243579">
    <property type="component" value="Unassembled WGS sequence"/>
</dbReference>
<evidence type="ECO:0000313" key="4">
    <source>
        <dbReference type="Proteomes" id="UP000243579"/>
    </source>
</evidence>
<feature type="domain" description="LicD/FKTN/FKRP nucleotidyltransferase" evidence="2">
    <location>
        <begin position="89"/>
        <end position="293"/>
    </location>
</feature>
<dbReference type="AlphaFoldDB" id="A0A1V9Y9D5"/>
<dbReference type="InterPro" id="IPR052942">
    <property type="entry name" value="LPS_cholinephosphotransferase"/>
</dbReference>
<dbReference type="OrthoDB" id="161703at2759"/>
<evidence type="ECO:0000256" key="1">
    <source>
        <dbReference type="SAM" id="SignalP"/>
    </source>
</evidence>
<keyword evidence="4" id="KW-1185">Reference proteome</keyword>
<proteinExistence type="predicted"/>
<gene>
    <name evidence="3" type="ORF">ACHHYP_16301</name>
</gene>
<keyword evidence="1" id="KW-0732">Signal</keyword>
<sequence>MPFLVLTFTAVVLVSLFGTLQLYTFEPRAVTIEFQVQQAPPTPKPRATCTHLPSHHLVMRYVHESHCWSRAEVTQMIKDLVITFATTLEAHNIEYWLDSGTLLGAIRSGGVIPHDVDADFGLTHAAFNKLRHTNMTFPSTYALDVLYSPIYNDGGRDDALPGRFIDTRSGLYIDLFEFHRWNATDQITRVVDVPASLVSSATATAIGAQLGIAELSEQHTSVAISGSIQVTYNKTYEAWSPIESSCWNCQMCKNQFLFEVPVGWMHPLRRCAFENVSLWCPGESEKYLAKLYGQEYMVVH</sequence>
<reference evidence="3 4" key="1">
    <citation type="journal article" date="2014" name="Genome Biol. Evol.">
        <title>The secreted proteins of Achlya hypogyna and Thraustotheca clavata identify the ancestral oomycete secretome and reveal gene acquisitions by horizontal gene transfer.</title>
        <authorList>
            <person name="Misner I."/>
            <person name="Blouin N."/>
            <person name="Leonard G."/>
            <person name="Richards T.A."/>
            <person name="Lane C.E."/>
        </authorList>
    </citation>
    <scope>NUCLEOTIDE SEQUENCE [LARGE SCALE GENOMIC DNA]</scope>
    <source>
        <strain evidence="3 4">ATCC 48635</strain>
    </source>
</reference>
<evidence type="ECO:0000259" key="2">
    <source>
        <dbReference type="Pfam" id="PF04991"/>
    </source>
</evidence>
<name>A0A1V9Y9D5_ACHHY</name>
<protein>
    <recommendedName>
        <fullName evidence="2">LicD/FKTN/FKRP nucleotidyltransferase domain-containing protein</fullName>
    </recommendedName>
</protein>
<dbReference type="PANTHER" id="PTHR43404:SF1">
    <property type="entry name" value="MNN4P"/>
    <property type="match status" value="1"/>
</dbReference>
<dbReference type="InterPro" id="IPR007074">
    <property type="entry name" value="LicD/FKTN/FKRP_NTP_transf"/>
</dbReference>